<dbReference type="GO" id="GO:0003755">
    <property type="term" value="F:peptidyl-prolyl cis-trans isomerase activity"/>
    <property type="evidence" value="ECO:0007669"/>
    <property type="project" value="UniProtKB-KW"/>
</dbReference>
<feature type="domain" description="PPIase cyclophilin-type" evidence="4">
    <location>
        <begin position="6"/>
        <end position="169"/>
    </location>
</feature>
<evidence type="ECO:0000256" key="3">
    <source>
        <dbReference type="ARBA" id="ARBA00023235"/>
    </source>
</evidence>
<dbReference type="PANTHER" id="PTHR43246">
    <property type="entry name" value="PEPTIDYL-PROLYL CIS-TRANS ISOMERASE CYP38, CHLOROPLASTIC"/>
    <property type="match status" value="1"/>
</dbReference>
<proteinExistence type="predicted"/>
<evidence type="ECO:0000256" key="2">
    <source>
        <dbReference type="ARBA" id="ARBA00023110"/>
    </source>
</evidence>
<evidence type="ECO:0000259" key="4">
    <source>
        <dbReference type="PROSITE" id="PS50072"/>
    </source>
</evidence>
<dbReference type="Gene3D" id="2.40.100.10">
    <property type="entry name" value="Cyclophilin-like"/>
    <property type="match status" value="1"/>
</dbReference>
<dbReference type="EMBL" id="CADCWD010000084">
    <property type="protein sequence ID" value="CAA9546028.1"/>
    <property type="molecule type" value="Genomic_DNA"/>
</dbReference>
<evidence type="ECO:0000256" key="1">
    <source>
        <dbReference type="ARBA" id="ARBA00013194"/>
    </source>
</evidence>
<dbReference type="Pfam" id="PF00160">
    <property type="entry name" value="Pro_isomerase"/>
    <property type="match status" value="1"/>
</dbReference>
<dbReference type="InterPro" id="IPR029000">
    <property type="entry name" value="Cyclophilin-like_dom_sf"/>
</dbReference>
<dbReference type="InterPro" id="IPR002130">
    <property type="entry name" value="Cyclophilin-type_PPIase_dom"/>
</dbReference>
<sequence>MRVRLETGAGPIVVALDAKRAPLTAANFVRYVDEKKLDGTSFYRAAPTKGAEERGFIQGGIRRNYRLMLPPIAHEPTTKTGLKHEAGTISMARADEGAGAMGDFFILTAAMPSMDAKAGKQGYAAFGRVVEGMDVVRRILAAPRVENAGRGAMRGQMLAQPVPIVSARRAE</sequence>
<keyword evidence="2" id="KW-0697">Rotamase</keyword>
<dbReference type="AlphaFoldDB" id="A0A6J4UFL6"/>
<dbReference type="SUPFAM" id="SSF50891">
    <property type="entry name" value="Cyclophilin-like"/>
    <property type="match status" value="1"/>
</dbReference>
<evidence type="ECO:0000313" key="5">
    <source>
        <dbReference type="EMBL" id="CAA9546028.1"/>
    </source>
</evidence>
<dbReference type="EC" id="5.2.1.8" evidence="1"/>
<protein>
    <recommendedName>
        <fullName evidence="1">peptidylprolyl isomerase</fullName>
        <ecNumber evidence="1">5.2.1.8</ecNumber>
    </recommendedName>
</protein>
<dbReference type="PROSITE" id="PS50072">
    <property type="entry name" value="CSA_PPIASE_2"/>
    <property type="match status" value="1"/>
</dbReference>
<accession>A0A6J4UFL6</accession>
<dbReference type="CDD" id="cd00317">
    <property type="entry name" value="cyclophilin"/>
    <property type="match status" value="1"/>
</dbReference>
<keyword evidence="3 5" id="KW-0413">Isomerase</keyword>
<dbReference type="InterPro" id="IPR044665">
    <property type="entry name" value="E_coli_cyclophilin_A-like"/>
</dbReference>
<organism evidence="5">
    <name type="scientific">uncultured Sphingosinicella sp</name>
    <dbReference type="NCBI Taxonomy" id="478748"/>
    <lineage>
        <taxon>Bacteria</taxon>
        <taxon>Pseudomonadati</taxon>
        <taxon>Pseudomonadota</taxon>
        <taxon>Alphaproteobacteria</taxon>
        <taxon>Sphingomonadales</taxon>
        <taxon>Sphingosinicellaceae</taxon>
        <taxon>Sphingosinicella</taxon>
        <taxon>environmental samples</taxon>
    </lineage>
</organism>
<gene>
    <name evidence="5" type="ORF">AVDCRST_MAG23-2512</name>
</gene>
<reference evidence="5" key="1">
    <citation type="submission" date="2020-02" db="EMBL/GenBank/DDBJ databases">
        <authorList>
            <person name="Meier V. D."/>
        </authorList>
    </citation>
    <scope>NUCLEOTIDE SEQUENCE</scope>
    <source>
        <strain evidence="5">AVDCRST_MAG23</strain>
    </source>
</reference>
<name>A0A6J4UFL6_9SPHN</name>